<accession>A0A3P3F305</accession>
<keyword evidence="1" id="KW-1133">Transmembrane helix</keyword>
<feature type="transmembrane region" description="Helical" evidence="1">
    <location>
        <begin position="232"/>
        <end position="251"/>
    </location>
</feature>
<protein>
    <recommendedName>
        <fullName evidence="4">DUF4386 family protein</fullName>
    </recommendedName>
</protein>
<keyword evidence="1" id="KW-0812">Transmembrane</keyword>
<evidence type="ECO:0000313" key="3">
    <source>
        <dbReference type="Proteomes" id="UP000273786"/>
    </source>
</evidence>
<evidence type="ECO:0000313" key="2">
    <source>
        <dbReference type="EMBL" id="RRH92837.1"/>
    </source>
</evidence>
<feature type="transmembrane region" description="Helical" evidence="1">
    <location>
        <begin position="119"/>
        <end position="138"/>
    </location>
</feature>
<evidence type="ECO:0008006" key="4">
    <source>
        <dbReference type="Google" id="ProtNLM"/>
    </source>
</evidence>
<organism evidence="2 3">
    <name type="scientific">Mesorhizobium tamadayense</name>
    <dbReference type="NCBI Taxonomy" id="425306"/>
    <lineage>
        <taxon>Bacteria</taxon>
        <taxon>Pseudomonadati</taxon>
        <taxon>Pseudomonadota</taxon>
        <taxon>Alphaproteobacteria</taxon>
        <taxon>Hyphomicrobiales</taxon>
        <taxon>Phyllobacteriaceae</taxon>
        <taxon>Mesorhizobium</taxon>
    </lineage>
</organism>
<dbReference type="EMBL" id="RQXT01000057">
    <property type="protein sequence ID" value="RRH92837.1"/>
    <property type="molecule type" value="Genomic_DNA"/>
</dbReference>
<feature type="transmembrane region" description="Helical" evidence="1">
    <location>
        <begin position="84"/>
        <end position="107"/>
    </location>
</feature>
<feature type="transmembrane region" description="Helical" evidence="1">
    <location>
        <begin position="180"/>
        <end position="197"/>
    </location>
</feature>
<reference evidence="2 3" key="1">
    <citation type="submission" date="2018-11" db="EMBL/GenBank/DDBJ databases">
        <title>the genome of Mesorhizobium tamadayense DSM 28320.</title>
        <authorList>
            <person name="Gao J."/>
        </authorList>
    </citation>
    <scope>NUCLEOTIDE SEQUENCE [LARGE SCALE GENOMIC DNA]</scope>
    <source>
        <strain evidence="2 3">DSM 28320</strain>
    </source>
</reference>
<dbReference type="OrthoDB" id="8019199at2"/>
<sequence>MALDTFLDSLGKTQTLETAAWFEGRTVVENNTESDRRLTLRLSAWLLLLGQILYVIVTLFHAGGDANNHPVIFEGYAASGTWTIVHVAQFACTAIFLAGLLTLFFGLDFQGETAKWTGRFGAALTVVAFALYGVVLAVDGVALKRAVNAWVSAPEAEKAARFAAAETVRWLEWGARSYEAFALGLALALLAVTVALAAKIPRPIAYLMALSGLAYWLQGWTAGSEGFSPTHVIGIEAAEVLNVIWAIWLLVPSWKRH</sequence>
<keyword evidence="1" id="KW-0472">Membrane</keyword>
<comment type="caution">
    <text evidence="2">The sequence shown here is derived from an EMBL/GenBank/DDBJ whole genome shotgun (WGS) entry which is preliminary data.</text>
</comment>
<keyword evidence="3" id="KW-1185">Reference proteome</keyword>
<proteinExistence type="predicted"/>
<evidence type="ECO:0000256" key="1">
    <source>
        <dbReference type="SAM" id="Phobius"/>
    </source>
</evidence>
<feature type="transmembrane region" description="Helical" evidence="1">
    <location>
        <begin position="44"/>
        <end position="64"/>
    </location>
</feature>
<feature type="transmembrane region" description="Helical" evidence="1">
    <location>
        <begin position="204"/>
        <end position="220"/>
    </location>
</feature>
<dbReference type="Proteomes" id="UP000273786">
    <property type="component" value="Unassembled WGS sequence"/>
</dbReference>
<dbReference type="AlphaFoldDB" id="A0A3P3F305"/>
<gene>
    <name evidence="2" type="ORF">EH240_31015</name>
</gene>
<name>A0A3P3F305_9HYPH</name>
<dbReference type="RefSeq" id="WP_125005731.1">
    <property type="nucleotide sequence ID" value="NZ_RQXT01000057.1"/>
</dbReference>